<evidence type="ECO:0000256" key="9">
    <source>
        <dbReference type="ARBA" id="ARBA00023033"/>
    </source>
</evidence>
<organism evidence="13 14">
    <name type="scientific">Amborella trichopoda</name>
    <dbReference type="NCBI Taxonomy" id="13333"/>
    <lineage>
        <taxon>Eukaryota</taxon>
        <taxon>Viridiplantae</taxon>
        <taxon>Streptophyta</taxon>
        <taxon>Embryophyta</taxon>
        <taxon>Tracheophyta</taxon>
        <taxon>Spermatophyta</taxon>
        <taxon>Magnoliopsida</taxon>
        <taxon>Amborellales</taxon>
        <taxon>Amborellaceae</taxon>
        <taxon>Amborella</taxon>
    </lineage>
</organism>
<name>U5D6C5_AMBTC</name>
<sequence length="239" mass="26511">MIEAREKKVRNGDANGYGDDYFGMLLQSQVNSNISLQDIVDECKTFYLAGHETTSALLTWTVVLLAMHPEWQERARKEVIQVLGSNTPSIDGLAQLKIMNMLINESLRLYPPVLFLTKASIRKVRVGKFTIPSGMELVVPPLAAYHDPSQWGDDVNLFKPERFAQGVTTAASTQVSFIPFGYGPRICVGLNFATLEAKVALSMILRCYTFTLSPSYQHAPALRITMGPQHGAPIIIHSQ</sequence>
<dbReference type="InterPro" id="IPR036396">
    <property type="entry name" value="Cyt_P450_sf"/>
</dbReference>
<evidence type="ECO:0000256" key="7">
    <source>
        <dbReference type="ARBA" id="ARBA00023002"/>
    </source>
</evidence>
<dbReference type="PANTHER" id="PTHR24282">
    <property type="entry name" value="CYTOCHROME P450 FAMILY MEMBER"/>
    <property type="match status" value="1"/>
</dbReference>
<dbReference type="Proteomes" id="UP000017836">
    <property type="component" value="Unassembled WGS sequence"/>
</dbReference>
<keyword evidence="6" id="KW-1133">Transmembrane helix</keyword>
<dbReference type="GO" id="GO:0004497">
    <property type="term" value="F:monooxygenase activity"/>
    <property type="evidence" value="ECO:0007669"/>
    <property type="project" value="UniProtKB-KW"/>
</dbReference>
<keyword evidence="5 11" id="KW-0479">Metal-binding</keyword>
<comment type="similarity">
    <text evidence="2 12">Belongs to the cytochrome P450 family.</text>
</comment>
<dbReference type="PRINTS" id="PR00385">
    <property type="entry name" value="P450"/>
</dbReference>
<keyword evidence="7 12" id="KW-0560">Oxidoreductase</keyword>
<dbReference type="Pfam" id="PF00067">
    <property type="entry name" value="p450"/>
    <property type="match status" value="1"/>
</dbReference>
<dbReference type="SUPFAM" id="SSF48264">
    <property type="entry name" value="Cytochrome P450"/>
    <property type="match status" value="1"/>
</dbReference>
<evidence type="ECO:0000256" key="4">
    <source>
        <dbReference type="ARBA" id="ARBA00022692"/>
    </source>
</evidence>
<evidence type="ECO:0000256" key="2">
    <source>
        <dbReference type="ARBA" id="ARBA00010617"/>
    </source>
</evidence>
<dbReference type="InterPro" id="IPR050665">
    <property type="entry name" value="Cytochrome_P450_Monooxygen"/>
</dbReference>
<dbReference type="PROSITE" id="PS00086">
    <property type="entry name" value="CYTOCHROME_P450"/>
    <property type="match status" value="1"/>
</dbReference>
<dbReference type="STRING" id="13333.U5D6C5"/>
<gene>
    <name evidence="13" type="ORF">AMTR_s00047p00155480</name>
</gene>
<keyword evidence="9 12" id="KW-0503">Monooxygenase</keyword>
<keyword evidence="3 11" id="KW-0349">Heme</keyword>
<dbReference type="InterPro" id="IPR017972">
    <property type="entry name" value="Cyt_P450_CS"/>
</dbReference>
<keyword evidence="10" id="KW-0472">Membrane</keyword>
<evidence type="ECO:0000256" key="3">
    <source>
        <dbReference type="ARBA" id="ARBA00022617"/>
    </source>
</evidence>
<reference evidence="14" key="1">
    <citation type="journal article" date="2013" name="Science">
        <title>The Amborella genome and the evolution of flowering plants.</title>
        <authorList>
            <consortium name="Amborella Genome Project"/>
        </authorList>
    </citation>
    <scope>NUCLEOTIDE SEQUENCE [LARGE SCALE GENOMIC DNA]</scope>
</reference>
<protein>
    <recommendedName>
        <fullName evidence="15">Cytochrome P450</fullName>
    </recommendedName>
</protein>
<dbReference type="PANTHER" id="PTHR24282:SF20">
    <property type="entry name" value="CYTOCHROME P450 CYP749A22-LIKE"/>
    <property type="match status" value="1"/>
</dbReference>
<evidence type="ECO:0000256" key="12">
    <source>
        <dbReference type="RuleBase" id="RU000461"/>
    </source>
</evidence>
<dbReference type="GO" id="GO:0005506">
    <property type="term" value="F:iron ion binding"/>
    <property type="evidence" value="ECO:0007669"/>
    <property type="project" value="InterPro"/>
</dbReference>
<dbReference type="OMA" id="MEYLEMI"/>
<keyword evidence="8 11" id="KW-0408">Iron</keyword>
<dbReference type="GO" id="GO:0016705">
    <property type="term" value="F:oxidoreductase activity, acting on paired donors, with incorporation or reduction of molecular oxygen"/>
    <property type="evidence" value="ECO:0007669"/>
    <property type="project" value="InterPro"/>
</dbReference>
<evidence type="ECO:0000256" key="5">
    <source>
        <dbReference type="ARBA" id="ARBA00022723"/>
    </source>
</evidence>
<evidence type="ECO:0000256" key="8">
    <source>
        <dbReference type="ARBA" id="ARBA00023004"/>
    </source>
</evidence>
<evidence type="ECO:0000313" key="14">
    <source>
        <dbReference type="Proteomes" id="UP000017836"/>
    </source>
</evidence>
<evidence type="ECO:0008006" key="15">
    <source>
        <dbReference type="Google" id="ProtNLM"/>
    </source>
</evidence>
<dbReference type="GO" id="GO:0016020">
    <property type="term" value="C:membrane"/>
    <property type="evidence" value="ECO:0007669"/>
    <property type="project" value="UniProtKB-SubCell"/>
</dbReference>
<feature type="binding site" description="axial binding residue" evidence="11">
    <location>
        <position position="187"/>
    </location>
    <ligand>
        <name>heme</name>
        <dbReference type="ChEBI" id="CHEBI:30413"/>
    </ligand>
    <ligandPart>
        <name>Fe</name>
        <dbReference type="ChEBI" id="CHEBI:18248"/>
    </ligandPart>
</feature>
<dbReference type="eggNOG" id="KOG0157">
    <property type="taxonomic scope" value="Eukaryota"/>
</dbReference>
<keyword evidence="14" id="KW-1185">Reference proteome</keyword>
<dbReference type="HOGENOM" id="CLU_001570_5_0_1"/>
<evidence type="ECO:0000256" key="11">
    <source>
        <dbReference type="PIRSR" id="PIRSR602401-1"/>
    </source>
</evidence>
<dbReference type="Gene3D" id="1.10.630.10">
    <property type="entry name" value="Cytochrome P450"/>
    <property type="match status" value="1"/>
</dbReference>
<dbReference type="EMBL" id="KI392311">
    <property type="protein sequence ID" value="ERN17795.1"/>
    <property type="molecule type" value="Genomic_DNA"/>
</dbReference>
<dbReference type="GO" id="GO:0020037">
    <property type="term" value="F:heme binding"/>
    <property type="evidence" value="ECO:0007669"/>
    <property type="project" value="InterPro"/>
</dbReference>
<evidence type="ECO:0000256" key="10">
    <source>
        <dbReference type="ARBA" id="ARBA00023136"/>
    </source>
</evidence>
<dbReference type="AlphaFoldDB" id="U5D6C5"/>
<evidence type="ECO:0000313" key="13">
    <source>
        <dbReference type="EMBL" id="ERN17795.1"/>
    </source>
</evidence>
<comment type="cofactor">
    <cofactor evidence="11">
        <name>heme</name>
        <dbReference type="ChEBI" id="CHEBI:30413"/>
    </cofactor>
</comment>
<dbReference type="Gramene" id="ERN17795">
    <property type="protein sequence ID" value="ERN17795"/>
    <property type="gene ID" value="AMTR_s00047p00155480"/>
</dbReference>
<evidence type="ECO:0000256" key="1">
    <source>
        <dbReference type="ARBA" id="ARBA00004370"/>
    </source>
</evidence>
<comment type="subcellular location">
    <subcellularLocation>
        <location evidence="1">Membrane</location>
    </subcellularLocation>
</comment>
<dbReference type="InterPro" id="IPR001128">
    <property type="entry name" value="Cyt_P450"/>
</dbReference>
<dbReference type="PRINTS" id="PR00463">
    <property type="entry name" value="EP450I"/>
</dbReference>
<keyword evidence="4" id="KW-0812">Transmembrane</keyword>
<evidence type="ECO:0000256" key="6">
    <source>
        <dbReference type="ARBA" id="ARBA00022989"/>
    </source>
</evidence>
<proteinExistence type="inferred from homology"/>
<accession>U5D6C5</accession>
<dbReference type="InterPro" id="IPR002401">
    <property type="entry name" value="Cyt_P450_E_grp-I"/>
</dbReference>